<dbReference type="InterPro" id="IPR052088">
    <property type="entry name" value="E3_ubiquitin-ligase_SINA"/>
</dbReference>
<dbReference type="PANTHER" id="PTHR10315">
    <property type="entry name" value="E3 UBIQUITIN PROTEIN LIGASE SIAH"/>
    <property type="match status" value="1"/>
</dbReference>
<dbReference type="PANTHER" id="PTHR10315:SF104">
    <property type="entry name" value="RING-TYPE E3 UBIQUITIN TRANSFERASE"/>
    <property type="match status" value="1"/>
</dbReference>
<name>A0A8R7PMZ2_TRIUA</name>
<evidence type="ECO:0000259" key="5">
    <source>
        <dbReference type="PROSITE" id="PS51081"/>
    </source>
</evidence>
<sequence>CSVGHFICSSCRPKLVRNKCHLCSAETTFQRCLGMERLMESVAVPCSNAKYGRTEKLTYYQKDEHEKACPNTPCFCPGSSCSFAGATDALLDHSLPE</sequence>
<reference evidence="7" key="1">
    <citation type="journal article" date="2013" name="Nature">
        <title>Draft genome of the wheat A-genome progenitor Triticum urartu.</title>
        <authorList>
            <person name="Ling H.Q."/>
            <person name="Zhao S."/>
            <person name="Liu D."/>
            <person name="Wang J."/>
            <person name="Sun H."/>
            <person name="Zhang C."/>
            <person name="Fan H."/>
            <person name="Li D."/>
            <person name="Dong L."/>
            <person name="Tao Y."/>
            <person name="Gao C."/>
            <person name="Wu H."/>
            <person name="Li Y."/>
            <person name="Cui Y."/>
            <person name="Guo X."/>
            <person name="Zheng S."/>
            <person name="Wang B."/>
            <person name="Yu K."/>
            <person name="Liang Q."/>
            <person name="Yang W."/>
            <person name="Lou X."/>
            <person name="Chen J."/>
            <person name="Feng M."/>
            <person name="Jian J."/>
            <person name="Zhang X."/>
            <person name="Luo G."/>
            <person name="Jiang Y."/>
            <person name="Liu J."/>
            <person name="Wang Z."/>
            <person name="Sha Y."/>
            <person name="Zhang B."/>
            <person name="Wu H."/>
            <person name="Tang D."/>
            <person name="Shen Q."/>
            <person name="Xue P."/>
            <person name="Zou S."/>
            <person name="Wang X."/>
            <person name="Liu X."/>
            <person name="Wang F."/>
            <person name="Yang Y."/>
            <person name="An X."/>
            <person name="Dong Z."/>
            <person name="Zhang K."/>
            <person name="Zhang X."/>
            <person name="Luo M.C."/>
            <person name="Dvorak J."/>
            <person name="Tong Y."/>
            <person name="Wang J."/>
            <person name="Yang H."/>
            <person name="Li Z."/>
            <person name="Wang D."/>
            <person name="Zhang A."/>
            <person name="Wang J."/>
        </authorList>
    </citation>
    <scope>NUCLEOTIDE SEQUENCE</scope>
    <source>
        <strain evidence="7">cv. G1812</strain>
    </source>
</reference>
<dbReference type="GO" id="GO:0005737">
    <property type="term" value="C:cytoplasm"/>
    <property type="evidence" value="ECO:0007669"/>
    <property type="project" value="TreeGrafter"/>
</dbReference>
<feature type="domain" description="SIAH-type" evidence="5">
    <location>
        <begin position="41"/>
        <end position="97"/>
    </location>
</feature>
<dbReference type="PROSITE" id="PS51081">
    <property type="entry name" value="ZF_SIAH"/>
    <property type="match status" value="1"/>
</dbReference>
<proteinExistence type="predicted"/>
<dbReference type="EnsemblPlants" id="TuG1812G0300000377.01.T01">
    <property type="protein sequence ID" value="TuG1812G0300000377.01.T01.cds343109"/>
    <property type="gene ID" value="TuG1812G0300000377.01"/>
</dbReference>
<dbReference type="Gene3D" id="3.30.40.10">
    <property type="entry name" value="Zinc/RING finger domain, C3HC4 (zinc finger)"/>
    <property type="match status" value="1"/>
</dbReference>
<accession>A0A8R7PMZ2</accession>
<dbReference type="InterPro" id="IPR013010">
    <property type="entry name" value="Znf_SIAH"/>
</dbReference>
<dbReference type="Proteomes" id="UP000015106">
    <property type="component" value="Chromosome 3"/>
</dbReference>
<dbReference type="Gramene" id="TuG1812G0300000377.01.T01">
    <property type="protein sequence ID" value="TuG1812G0300000377.01.T01.cds343109"/>
    <property type="gene ID" value="TuG1812G0300000377.01"/>
</dbReference>
<keyword evidence="7" id="KW-1185">Reference proteome</keyword>
<dbReference type="SUPFAM" id="SSF49599">
    <property type="entry name" value="TRAF domain-like"/>
    <property type="match status" value="1"/>
</dbReference>
<evidence type="ECO:0000256" key="1">
    <source>
        <dbReference type="ARBA" id="ARBA00022723"/>
    </source>
</evidence>
<dbReference type="InterPro" id="IPR013083">
    <property type="entry name" value="Znf_RING/FYVE/PHD"/>
</dbReference>
<dbReference type="GO" id="GO:0008270">
    <property type="term" value="F:zinc ion binding"/>
    <property type="evidence" value="ECO:0007669"/>
    <property type="project" value="UniProtKB-KW"/>
</dbReference>
<keyword evidence="2 4" id="KW-0863">Zinc-finger</keyword>
<evidence type="ECO:0000256" key="3">
    <source>
        <dbReference type="ARBA" id="ARBA00022833"/>
    </source>
</evidence>
<evidence type="ECO:0000313" key="7">
    <source>
        <dbReference type="Proteomes" id="UP000015106"/>
    </source>
</evidence>
<evidence type="ECO:0000256" key="2">
    <source>
        <dbReference type="ARBA" id="ARBA00022771"/>
    </source>
</evidence>
<keyword evidence="3" id="KW-0862">Zinc</keyword>
<dbReference type="Pfam" id="PF21361">
    <property type="entry name" value="Sina_ZnF"/>
    <property type="match status" value="1"/>
</dbReference>
<organism evidence="6 7">
    <name type="scientific">Triticum urartu</name>
    <name type="common">Red wild einkorn</name>
    <name type="synonym">Crithodium urartu</name>
    <dbReference type="NCBI Taxonomy" id="4572"/>
    <lineage>
        <taxon>Eukaryota</taxon>
        <taxon>Viridiplantae</taxon>
        <taxon>Streptophyta</taxon>
        <taxon>Embryophyta</taxon>
        <taxon>Tracheophyta</taxon>
        <taxon>Spermatophyta</taxon>
        <taxon>Magnoliopsida</taxon>
        <taxon>Liliopsida</taxon>
        <taxon>Poales</taxon>
        <taxon>Poaceae</taxon>
        <taxon>BOP clade</taxon>
        <taxon>Pooideae</taxon>
        <taxon>Triticodae</taxon>
        <taxon>Triticeae</taxon>
        <taxon>Triticinae</taxon>
        <taxon>Triticum</taxon>
    </lineage>
</organism>
<evidence type="ECO:0000313" key="6">
    <source>
        <dbReference type="EnsemblPlants" id="TuG1812G0300000377.01.T01.cds343109"/>
    </source>
</evidence>
<evidence type="ECO:0000256" key="4">
    <source>
        <dbReference type="PROSITE-ProRule" id="PRU00455"/>
    </source>
</evidence>
<keyword evidence="1" id="KW-0479">Metal-binding</keyword>
<reference evidence="6" key="3">
    <citation type="submission" date="2022-06" db="UniProtKB">
        <authorList>
            <consortium name="EnsemblPlants"/>
        </authorList>
    </citation>
    <scope>IDENTIFICATION</scope>
</reference>
<protein>
    <recommendedName>
        <fullName evidence="5">SIAH-type domain-containing protein</fullName>
    </recommendedName>
</protein>
<dbReference type="GO" id="GO:0061630">
    <property type="term" value="F:ubiquitin protein ligase activity"/>
    <property type="evidence" value="ECO:0007669"/>
    <property type="project" value="TreeGrafter"/>
</dbReference>
<reference evidence="6" key="2">
    <citation type="submission" date="2018-03" db="EMBL/GenBank/DDBJ databases">
        <title>The Triticum urartu genome reveals the dynamic nature of wheat genome evolution.</title>
        <authorList>
            <person name="Ling H."/>
            <person name="Ma B."/>
            <person name="Shi X."/>
            <person name="Liu H."/>
            <person name="Dong L."/>
            <person name="Sun H."/>
            <person name="Cao Y."/>
            <person name="Gao Q."/>
            <person name="Zheng S."/>
            <person name="Li Y."/>
            <person name="Yu Y."/>
            <person name="Du H."/>
            <person name="Qi M."/>
            <person name="Li Y."/>
            <person name="Yu H."/>
            <person name="Cui Y."/>
            <person name="Wang N."/>
            <person name="Chen C."/>
            <person name="Wu H."/>
            <person name="Zhao Y."/>
            <person name="Zhang J."/>
            <person name="Li Y."/>
            <person name="Zhou W."/>
            <person name="Zhang B."/>
            <person name="Hu W."/>
            <person name="Eijk M."/>
            <person name="Tang J."/>
            <person name="Witsenboer H."/>
            <person name="Zhao S."/>
            <person name="Li Z."/>
            <person name="Zhang A."/>
            <person name="Wang D."/>
            <person name="Liang C."/>
        </authorList>
    </citation>
    <scope>NUCLEOTIDE SEQUENCE [LARGE SCALE GENOMIC DNA]</scope>
    <source>
        <strain evidence="6">cv. G1812</strain>
    </source>
</reference>
<dbReference type="AlphaFoldDB" id="A0A8R7PMZ2"/>